<dbReference type="Proteomes" id="UP000663823">
    <property type="component" value="Unassembled WGS sequence"/>
</dbReference>
<evidence type="ECO:0000313" key="1">
    <source>
        <dbReference type="EMBL" id="CAF1144409.1"/>
    </source>
</evidence>
<reference evidence="1" key="1">
    <citation type="submission" date="2021-02" db="EMBL/GenBank/DDBJ databases">
        <authorList>
            <person name="Nowell W R."/>
        </authorList>
    </citation>
    <scope>NUCLEOTIDE SEQUENCE</scope>
</reference>
<comment type="caution">
    <text evidence="1">The sequence shown here is derived from an EMBL/GenBank/DDBJ whole genome shotgun (WGS) entry which is preliminary data.</text>
</comment>
<protein>
    <submittedName>
        <fullName evidence="1">Uncharacterized protein</fullName>
    </submittedName>
</protein>
<evidence type="ECO:0000313" key="4">
    <source>
        <dbReference type="EMBL" id="CAF3856491.1"/>
    </source>
</evidence>
<dbReference type="EMBL" id="CAJOBE010003014">
    <property type="protein sequence ID" value="CAF3856491.1"/>
    <property type="molecule type" value="Genomic_DNA"/>
</dbReference>
<evidence type="ECO:0000313" key="2">
    <source>
        <dbReference type="EMBL" id="CAF1209142.1"/>
    </source>
</evidence>
<evidence type="ECO:0000313" key="3">
    <source>
        <dbReference type="EMBL" id="CAF3735837.1"/>
    </source>
</evidence>
<dbReference type="EMBL" id="CAJNOU010001470">
    <property type="protein sequence ID" value="CAF1209142.1"/>
    <property type="molecule type" value="Genomic_DNA"/>
</dbReference>
<evidence type="ECO:0000313" key="5">
    <source>
        <dbReference type="Proteomes" id="UP000663882"/>
    </source>
</evidence>
<dbReference type="OrthoDB" id="6056605at2759"/>
<organism evidence="1 5">
    <name type="scientific">Rotaria sordida</name>
    <dbReference type="NCBI Taxonomy" id="392033"/>
    <lineage>
        <taxon>Eukaryota</taxon>
        <taxon>Metazoa</taxon>
        <taxon>Spiralia</taxon>
        <taxon>Gnathifera</taxon>
        <taxon>Rotifera</taxon>
        <taxon>Eurotatoria</taxon>
        <taxon>Bdelloidea</taxon>
        <taxon>Philodinida</taxon>
        <taxon>Philodinidae</taxon>
        <taxon>Rotaria</taxon>
    </lineage>
</organism>
<name>A0A814SC48_9BILA</name>
<proteinExistence type="predicted"/>
<gene>
    <name evidence="4" type="ORF">FNK824_LOCUS18224</name>
    <name evidence="3" type="ORF">OTI717_LOCUS14719</name>
    <name evidence="1" type="ORF">RFH988_LOCUS21559</name>
    <name evidence="2" type="ORF">SEV965_LOCUS21570</name>
</gene>
<dbReference type="EMBL" id="CAJNOO010001380">
    <property type="protein sequence ID" value="CAF1144409.1"/>
    <property type="molecule type" value="Genomic_DNA"/>
</dbReference>
<dbReference type="Proteomes" id="UP000663882">
    <property type="component" value="Unassembled WGS sequence"/>
</dbReference>
<accession>A0A814SC48</accession>
<dbReference type="Proteomes" id="UP000663889">
    <property type="component" value="Unassembled WGS sequence"/>
</dbReference>
<dbReference type="Proteomes" id="UP000663874">
    <property type="component" value="Unassembled WGS sequence"/>
</dbReference>
<dbReference type="EMBL" id="CAJOAX010001668">
    <property type="protein sequence ID" value="CAF3735837.1"/>
    <property type="molecule type" value="Genomic_DNA"/>
</dbReference>
<dbReference type="AlphaFoldDB" id="A0A814SC48"/>
<sequence>MKYLNISDEILVNIDNQNQPICKSIYAFKHASSNGIYDYLRIIVENNFEQPLIISSNYLIYRFNQTKSIFVGHLKIDD</sequence>